<sequence>MLQIQVRYAAPRLRSAALLTSLKEK</sequence>
<proteinExistence type="predicted"/>
<protein>
    <submittedName>
        <fullName evidence="1">Uncharacterized protein</fullName>
    </submittedName>
</protein>
<name>A0A2P2N7M1_RHIMU</name>
<reference evidence="1" key="1">
    <citation type="submission" date="2018-02" db="EMBL/GenBank/DDBJ databases">
        <title>Rhizophora mucronata_Transcriptome.</title>
        <authorList>
            <person name="Meera S.P."/>
            <person name="Sreeshan A."/>
            <person name="Augustine A."/>
        </authorList>
    </citation>
    <scope>NUCLEOTIDE SEQUENCE</scope>
    <source>
        <tissue evidence="1">Leaf</tissue>
    </source>
</reference>
<organism evidence="1">
    <name type="scientific">Rhizophora mucronata</name>
    <name type="common">Asiatic mangrove</name>
    <dbReference type="NCBI Taxonomy" id="61149"/>
    <lineage>
        <taxon>Eukaryota</taxon>
        <taxon>Viridiplantae</taxon>
        <taxon>Streptophyta</taxon>
        <taxon>Embryophyta</taxon>
        <taxon>Tracheophyta</taxon>
        <taxon>Spermatophyta</taxon>
        <taxon>Magnoliopsida</taxon>
        <taxon>eudicotyledons</taxon>
        <taxon>Gunneridae</taxon>
        <taxon>Pentapetalae</taxon>
        <taxon>rosids</taxon>
        <taxon>fabids</taxon>
        <taxon>Malpighiales</taxon>
        <taxon>Rhizophoraceae</taxon>
        <taxon>Rhizophora</taxon>
    </lineage>
</organism>
<dbReference type="EMBL" id="GGEC01058000">
    <property type="protein sequence ID" value="MBX38484.1"/>
    <property type="molecule type" value="Transcribed_RNA"/>
</dbReference>
<accession>A0A2P2N7M1</accession>
<dbReference type="AlphaFoldDB" id="A0A2P2N7M1"/>
<evidence type="ECO:0000313" key="1">
    <source>
        <dbReference type="EMBL" id="MBX38484.1"/>
    </source>
</evidence>